<dbReference type="EMBL" id="MKJU01000005">
    <property type="protein sequence ID" value="OHU93083.1"/>
    <property type="molecule type" value="Genomic_DNA"/>
</dbReference>
<comment type="caution">
    <text evidence="1">The sequence shown here is derived from an EMBL/GenBank/DDBJ whole genome shotgun (WGS) entry which is preliminary data.</text>
</comment>
<sequence>MGKANTIKQEAQKNREFNEFLNEQQKHMERLTTDLQELVIAKQNEFYQNNDWDNNSVMAYRFNDWQTTSTWSLDNVIAIVKKIGDAISGVAGTDLPTGNETVPDEATKKALLEEQPAIKGRIGNIEQTVVSLIGGMMQSFKEVNSVQSQRIIRNQPLGFGLHLFFGMEVSVYSRKEFFKNDFIQQYGMFFTVGFSADEAVQESKIEIAYTLGLQIESNNRLKFHNSEMHEKNNEIAIQETNLEMFKAANEFYRLTNKVFDDSNAELLKQQKELLDLHAAERIESMMLELKDSDKTLRAAMAKAKEAIFV</sequence>
<organism evidence="1 2">
    <name type="scientific">Pseudoalteromonas amylolytica</name>
    <dbReference type="NCBI Taxonomy" id="1859457"/>
    <lineage>
        <taxon>Bacteria</taxon>
        <taxon>Pseudomonadati</taxon>
        <taxon>Pseudomonadota</taxon>
        <taxon>Gammaproteobacteria</taxon>
        <taxon>Alteromonadales</taxon>
        <taxon>Pseudoalteromonadaceae</taxon>
        <taxon>Pseudoalteromonas</taxon>
    </lineage>
</organism>
<evidence type="ECO:0000313" key="1">
    <source>
        <dbReference type="EMBL" id="OHU93083.1"/>
    </source>
</evidence>
<reference evidence="1 2" key="1">
    <citation type="submission" date="2016-09" db="EMBL/GenBank/DDBJ databases">
        <title>Pseudoalteromonas amylolytica sp. nov., isolated from the surface seawater.</title>
        <authorList>
            <person name="Wu Y.-H."/>
            <person name="Cheng H."/>
            <person name="Jin X.-B."/>
            <person name="Wang C.-S."/>
            <person name="Xu X.-W."/>
        </authorList>
    </citation>
    <scope>NUCLEOTIDE SEQUENCE [LARGE SCALE GENOMIC DNA]</scope>
    <source>
        <strain evidence="1 2">JW1</strain>
    </source>
</reference>
<accession>A0A1S1N0B8</accession>
<keyword evidence="2" id="KW-1185">Reference proteome</keyword>
<dbReference type="Proteomes" id="UP000179786">
    <property type="component" value="Unassembled WGS sequence"/>
</dbReference>
<gene>
    <name evidence="1" type="ORF">BET10_03500</name>
</gene>
<protein>
    <submittedName>
        <fullName evidence="1">Uncharacterized protein</fullName>
    </submittedName>
</protein>
<dbReference type="RefSeq" id="WP_070983090.1">
    <property type="nucleotide sequence ID" value="NZ_MKJU01000005.1"/>
</dbReference>
<evidence type="ECO:0000313" key="2">
    <source>
        <dbReference type="Proteomes" id="UP000179786"/>
    </source>
</evidence>
<dbReference type="OrthoDB" id="7066396at2"/>
<dbReference type="AlphaFoldDB" id="A0A1S1N0B8"/>
<proteinExistence type="predicted"/>
<name>A0A1S1N0B8_9GAMM</name>